<organism evidence="2 3">
    <name type="scientific">Athelia psychrophila</name>
    <dbReference type="NCBI Taxonomy" id="1759441"/>
    <lineage>
        <taxon>Eukaryota</taxon>
        <taxon>Fungi</taxon>
        <taxon>Dikarya</taxon>
        <taxon>Basidiomycota</taxon>
        <taxon>Agaricomycotina</taxon>
        <taxon>Agaricomycetes</taxon>
        <taxon>Agaricomycetidae</taxon>
        <taxon>Atheliales</taxon>
        <taxon>Atheliaceae</taxon>
        <taxon>Athelia</taxon>
    </lineage>
</organism>
<keyword evidence="3" id="KW-1185">Reference proteome</keyword>
<dbReference type="Gene3D" id="3.40.50.300">
    <property type="entry name" value="P-loop containing nucleotide triphosphate hydrolases"/>
    <property type="match status" value="1"/>
</dbReference>
<dbReference type="Gene3D" id="1.25.40.10">
    <property type="entry name" value="Tetratricopeptide repeat domain"/>
    <property type="match status" value="2"/>
</dbReference>
<dbReference type="EMBL" id="KV417498">
    <property type="protein sequence ID" value="KZP29437.1"/>
    <property type="molecule type" value="Genomic_DNA"/>
</dbReference>
<dbReference type="OrthoDB" id="3248881at2759"/>
<evidence type="ECO:0000313" key="3">
    <source>
        <dbReference type="Proteomes" id="UP000076532"/>
    </source>
</evidence>
<dbReference type="Proteomes" id="UP000076532">
    <property type="component" value="Unassembled WGS sequence"/>
</dbReference>
<dbReference type="AlphaFoldDB" id="A0A166SGX5"/>
<name>A0A166SGX5_9AGAM</name>
<dbReference type="SUPFAM" id="SSF48452">
    <property type="entry name" value="TPR-like"/>
    <property type="match status" value="2"/>
</dbReference>
<evidence type="ECO:0000259" key="1">
    <source>
        <dbReference type="Pfam" id="PF20703"/>
    </source>
</evidence>
<dbReference type="STRING" id="436010.A0A166SGX5"/>
<feature type="domain" description="Novel STAND NTPase 1" evidence="1">
    <location>
        <begin position="75"/>
        <end position="220"/>
    </location>
</feature>
<dbReference type="PANTHER" id="PTHR47691">
    <property type="entry name" value="REGULATOR-RELATED"/>
    <property type="match status" value="1"/>
</dbReference>
<dbReference type="InterPro" id="IPR011990">
    <property type="entry name" value="TPR-like_helical_dom_sf"/>
</dbReference>
<evidence type="ECO:0000313" key="2">
    <source>
        <dbReference type="EMBL" id="KZP29437.1"/>
    </source>
</evidence>
<dbReference type="Pfam" id="PF13424">
    <property type="entry name" value="TPR_12"/>
    <property type="match status" value="1"/>
</dbReference>
<reference evidence="2 3" key="1">
    <citation type="journal article" date="2016" name="Mol. Biol. Evol.">
        <title>Comparative Genomics of Early-Diverging Mushroom-Forming Fungi Provides Insights into the Origins of Lignocellulose Decay Capabilities.</title>
        <authorList>
            <person name="Nagy L.G."/>
            <person name="Riley R."/>
            <person name="Tritt A."/>
            <person name="Adam C."/>
            <person name="Daum C."/>
            <person name="Floudas D."/>
            <person name="Sun H."/>
            <person name="Yadav J.S."/>
            <person name="Pangilinan J."/>
            <person name="Larsson K.H."/>
            <person name="Matsuura K."/>
            <person name="Barry K."/>
            <person name="Labutti K."/>
            <person name="Kuo R."/>
            <person name="Ohm R.A."/>
            <person name="Bhattacharya S.S."/>
            <person name="Shirouzu T."/>
            <person name="Yoshinaga Y."/>
            <person name="Martin F.M."/>
            <person name="Grigoriev I.V."/>
            <person name="Hibbett D.S."/>
        </authorList>
    </citation>
    <scope>NUCLEOTIDE SEQUENCE [LARGE SCALE GENOMIC DNA]</scope>
    <source>
        <strain evidence="2 3">CBS 109695</strain>
    </source>
</reference>
<accession>A0A166SGX5</accession>
<protein>
    <submittedName>
        <fullName evidence="2">TPR-like protein</fullName>
    </submittedName>
</protein>
<dbReference type="InterPro" id="IPR027417">
    <property type="entry name" value="P-loop_NTPase"/>
</dbReference>
<dbReference type="SUPFAM" id="SSF52540">
    <property type="entry name" value="P-loop containing nucleoside triphosphate hydrolases"/>
    <property type="match status" value="1"/>
</dbReference>
<dbReference type="PANTHER" id="PTHR47691:SF3">
    <property type="entry name" value="HTH-TYPE TRANSCRIPTIONAL REGULATOR RV0890C-RELATED"/>
    <property type="match status" value="1"/>
</dbReference>
<gene>
    <name evidence="2" type="ORF">FIBSPDRAFT_192988</name>
</gene>
<sequence length="748" mass="81118">MPPRDKRARSMSGNQTTATAIQTATTISFTTISPSGPVTNVAGHVIHGNVNLHIFNDAPAPSSSLSVPPPSQPSAPDIWFGREKIVSSLAEIITGNENPRLAILGAGGIGKTSTALHVIHHQAVVARYRDRAFFVACDGTTSAGLLASRILQIIGVSAGPAENLVTALHHALKGAPPTLLLLDNFESLWEAEMDHTATRDLLQKIADSPSSTLIITMRATVPPPGIRWTSPTLLPPLPASAAKEVFLAVNAAFCDGSSDEDQVLDELLKELDYVPLAIHLLAHISTDLSPQFVQKQWQKHRTHMLSLNSHTKDKLESVEVSISLSIKSLDVKQNPGAIQLLGMLCLLPDGLLRWQERLEVIEKTFQTATSNLFLLRKFALVYMAGGKLAVLSPIRHFILQHYPPDSQHAQCIYNIIWQLVNTYARVQFGPEFRGAIDNLRPEMGNIGSLIDHAVAYDPGEIIVNIAINISWHLCRTHPSHHLLQKVSILVPSVHTTTQAEYWSVSGLLLYLQSDYAEAASALTQARGLFLALEDRYGVARCSQRLGDILSAQSKYSAAAAILTDARSLFILIGDHLGAARCSRSLGEVLRMKRNYSEAADVLADVRAQFIEIGDRSGAAQCTQSLGDILRMQSNYSEATAILTDARAQFSENGDRLGKAQCSQSLGNILSNQGNYSEATALLADARAQFSEIGDRLGEAQCSQILGNISSNQNNYSVATTLLTDARAPFIEIDGRLGAAWAWPSSRGR</sequence>
<proteinExistence type="predicted"/>
<dbReference type="Pfam" id="PF20703">
    <property type="entry name" value="nSTAND1"/>
    <property type="match status" value="1"/>
</dbReference>
<dbReference type="InterPro" id="IPR049052">
    <property type="entry name" value="nSTAND1"/>
</dbReference>